<name>A0A3P7LAU8_DIBLA</name>
<protein>
    <submittedName>
        <fullName evidence="2">Uncharacterized protein</fullName>
    </submittedName>
</protein>
<organism evidence="2 3">
    <name type="scientific">Dibothriocephalus latus</name>
    <name type="common">Fish tapeworm</name>
    <name type="synonym">Diphyllobothrium latum</name>
    <dbReference type="NCBI Taxonomy" id="60516"/>
    <lineage>
        <taxon>Eukaryota</taxon>
        <taxon>Metazoa</taxon>
        <taxon>Spiralia</taxon>
        <taxon>Lophotrochozoa</taxon>
        <taxon>Platyhelminthes</taxon>
        <taxon>Cestoda</taxon>
        <taxon>Eucestoda</taxon>
        <taxon>Diphyllobothriidea</taxon>
        <taxon>Diphyllobothriidae</taxon>
        <taxon>Dibothriocephalus</taxon>
    </lineage>
</organism>
<evidence type="ECO:0000313" key="2">
    <source>
        <dbReference type="EMBL" id="VDN10560.1"/>
    </source>
</evidence>
<dbReference type="Proteomes" id="UP000281553">
    <property type="component" value="Unassembled WGS sequence"/>
</dbReference>
<dbReference type="AlphaFoldDB" id="A0A3P7LAU8"/>
<dbReference type="OrthoDB" id="407509at2759"/>
<feature type="region of interest" description="Disordered" evidence="1">
    <location>
        <begin position="22"/>
        <end position="48"/>
    </location>
</feature>
<accession>A0A3P7LAU8</accession>
<keyword evidence="3" id="KW-1185">Reference proteome</keyword>
<gene>
    <name evidence="2" type="ORF">DILT_LOCUS6391</name>
</gene>
<evidence type="ECO:0000256" key="1">
    <source>
        <dbReference type="SAM" id="MobiDB-lite"/>
    </source>
</evidence>
<dbReference type="EMBL" id="UYRU01049432">
    <property type="protein sequence ID" value="VDN10560.1"/>
    <property type="molecule type" value="Genomic_DNA"/>
</dbReference>
<feature type="compositionally biased region" description="Basic and acidic residues" evidence="1">
    <location>
        <begin position="37"/>
        <end position="47"/>
    </location>
</feature>
<evidence type="ECO:0000313" key="3">
    <source>
        <dbReference type="Proteomes" id="UP000281553"/>
    </source>
</evidence>
<reference evidence="2 3" key="1">
    <citation type="submission" date="2018-11" db="EMBL/GenBank/DDBJ databases">
        <authorList>
            <consortium name="Pathogen Informatics"/>
        </authorList>
    </citation>
    <scope>NUCLEOTIDE SEQUENCE [LARGE SCALE GENOMIC DNA]</scope>
</reference>
<sequence length="99" mass="11070">MPVCLDDKADFRPSPAYAVSRDLHSEDEVADEMQSLRNDKASRKDDSPTEIYEACVGTLVPRLRKAIGRAWTDQAVPDNWGSGILILVHKKNDTIICEN</sequence>
<proteinExistence type="predicted"/>